<keyword evidence="3" id="KW-1185">Reference proteome</keyword>
<dbReference type="InterPro" id="IPR027417">
    <property type="entry name" value="P-loop_NTPase"/>
</dbReference>
<gene>
    <name evidence="2" type="primary">mobB</name>
    <name evidence="2" type="ORF">CUV01_10805</name>
</gene>
<organism evidence="2 3">
    <name type="scientific">Paracoccus tegillarcae</name>
    <dbReference type="NCBI Taxonomy" id="1529068"/>
    <lineage>
        <taxon>Bacteria</taxon>
        <taxon>Pseudomonadati</taxon>
        <taxon>Pseudomonadota</taxon>
        <taxon>Alphaproteobacteria</taxon>
        <taxon>Rhodobacterales</taxon>
        <taxon>Paracoccaceae</taxon>
        <taxon>Paracoccus</taxon>
    </lineage>
</organism>
<dbReference type="InterPro" id="IPR004435">
    <property type="entry name" value="MobB_dom"/>
</dbReference>
<dbReference type="PANTHER" id="PTHR40072:SF1">
    <property type="entry name" value="MOLYBDOPTERIN-GUANINE DINUCLEOTIDE BIOSYNTHESIS ADAPTER PROTEIN"/>
    <property type="match status" value="1"/>
</dbReference>
<dbReference type="KEGG" id="paro:CUV01_10805"/>
<proteinExistence type="predicted"/>
<dbReference type="PANTHER" id="PTHR40072">
    <property type="entry name" value="MOLYBDOPTERIN-GUANINE DINUCLEOTIDE BIOSYNTHESIS ADAPTER PROTEIN-RELATED"/>
    <property type="match status" value="1"/>
</dbReference>
<dbReference type="Proteomes" id="UP000233742">
    <property type="component" value="Chromosome"/>
</dbReference>
<dbReference type="SUPFAM" id="SSF52540">
    <property type="entry name" value="P-loop containing nucleoside triphosphate hydrolases"/>
    <property type="match status" value="1"/>
</dbReference>
<dbReference type="CDD" id="cd03116">
    <property type="entry name" value="MobB"/>
    <property type="match status" value="1"/>
</dbReference>
<dbReference type="GO" id="GO:0006777">
    <property type="term" value="P:Mo-molybdopterin cofactor biosynthetic process"/>
    <property type="evidence" value="ECO:0007669"/>
    <property type="project" value="InterPro"/>
</dbReference>
<feature type="domain" description="Molybdopterin-guanine dinucleotide biosynthesis protein B (MobB)" evidence="1">
    <location>
        <begin position="3"/>
        <end position="133"/>
    </location>
</feature>
<evidence type="ECO:0000313" key="2">
    <source>
        <dbReference type="EMBL" id="AUH33813.1"/>
    </source>
</evidence>
<dbReference type="InterPro" id="IPR052539">
    <property type="entry name" value="MGD_biosynthesis_adapter"/>
</dbReference>
<dbReference type="AlphaFoldDB" id="A0A2K9EFU6"/>
<evidence type="ECO:0000313" key="3">
    <source>
        <dbReference type="Proteomes" id="UP000233742"/>
    </source>
</evidence>
<dbReference type="Gene3D" id="3.40.50.300">
    <property type="entry name" value="P-loop containing nucleotide triphosphate hydrolases"/>
    <property type="match status" value="1"/>
</dbReference>
<dbReference type="NCBIfam" id="TIGR00176">
    <property type="entry name" value="mobB"/>
    <property type="match status" value="1"/>
</dbReference>
<name>A0A2K9EFU6_9RHOB</name>
<dbReference type="EMBL" id="CP025408">
    <property type="protein sequence ID" value="AUH33813.1"/>
    <property type="molecule type" value="Genomic_DNA"/>
</dbReference>
<protein>
    <submittedName>
        <fullName evidence="2">Molybdopterin-guanine dinucleotide biosynthesis protein B</fullName>
    </submittedName>
</protein>
<dbReference type="OrthoDB" id="9804758at2"/>
<dbReference type="RefSeq" id="WP_101460479.1">
    <property type="nucleotide sequence ID" value="NZ_CP025408.1"/>
</dbReference>
<evidence type="ECO:0000259" key="1">
    <source>
        <dbReference type="Pfam" id="PF03205"/>
    </source>
</evidence>
<dbReference type="GO" id="GO:0005525">
    <property type="term" value="F:GTP binding"/>
    <property type="evidence" value="ECO:0007669"/>
    <property type="project" value="InterPro"/>
</dbReference>
<sequence length="164" mass="17533">MKVFGVTGQKNSGKTGLTGRLIHEFRARGLSVSAIKHAHCHADIDHEGTDSFHLRAQGAGQVILSTPARWALMTELHAAAEPMLGDLIAQLTPCDLVLIEGYKTAPHPKIECHRPETGRPLLGAGFHIVAVASTGQPQTDLPLLDHDNTSAVADFVWTHAAEVA</sequence>
<accession>A0A2K9EFU6</accession>
<reference evidence="2 3" key="1">
    <citation type="submission" date="2017-12" db="EMBL/GenBank/DDBJ databases">
        <authorList>
            <person name="Hurst M.R.H."/>
        </authorList>
    </citation>
    <scope>NUCLEOTIDE SEQUENCE [LARGE SCALE GENOMIC DNA]</scope>
    <source>
        <strain evidence="2 3">BM15</strain>
    </source>
</reference>
<dbReference type="Pfam" id="PF03205">
    <property type="entry name" value="MobB"/>
    <property type="match status" value="1"/>
</dbReference>